<feature type="compositionally biased region" description="Low complexity" evidence="1">
    <location>
        <begin position="59"/>
        <end position="68"/>
    </location>
</feature>
<evidence type="ECO:0008006" key="4">
    <source>
        <dbReference type="Google" id="ProtNLM"/>
    </source>
</evidence>
<keyword evidence="3" id="KW-1185">Reference proteome</keyword>
<dbReference type="RefSeq" id="WP_200379615.1">
    <property type="nucleotide sequence ID" value="NZ_NRRU01000084.1"/>
</dbReference>
<reference evidence="2" key="2">
    <citation type="journal article" date="2020" name="Microorganisms">
        <title>Osmotic Adaptation and Compatible Solute Biosynthesis of Phototrophic Bacteria as Revealed from Genome Analyses.</title>
        <authorList>
            <person name="Imhoff J.F."/>
            <person name="Rahn T."/>
            <person name="Kunzel S."/>
            <person name="Keller A."/>
            <person name="Neulinger S.C."/>
        </authorList>
    </citation>
    <scope>NUCLEOTIDE SEQUENCE</scope>
    <source>
        <strain evidence="2">IM 151</strain>
    </source>
</reference>
<accession>A0ABS1DZF7</accession>
<dbReference type="Proteomes" id="UP001041814">
    <property type="component" value="Unassembled WGS sequence"/>
</dbReference>
<comment type="caution">
    <text evidence="2">The sequence shown here is derived from an EMBL/GenBank/DDBJ whole genome shotgun (WGS) entry which is preliminary data.</text>
</comment>
<name>A0ABS1DZF7_RUBGE</name>
<reference evidence="2" key="1">
    <citation type="submission" date="2017-08" db="EMBL/GenBank/DDBJ databases">
        <authorList>
            <person name="Imhoff J.F."/>
            <person name="Rahn T."/>
            <person name="Kuenzel S."/>
            <person name="Neulinger S.C."/>
        </authorList>
    </citation>
    <scope>NUCLEOTIDE SEQUENCE</scope>
    <source>
        <strain evidence="2">IM 151</strain>
    </source>
</reference>
<evidence type="ECO:0000313" key="3">
    <source>
        <dbReference type="Proteomes" id="UP001041814"/>
    </source>
</evidence>
<evidence type="ECO:0000256" key="1">
    <source>
        <dbReference type="SAM" id="MobiDB-lite"/>
    </source>
</evidence>
<evidence type="ECO:0000313" key="2">
    <source>
        <dbReference type="EMBL" id="MBK1714853.1"/>
    </source>
</evidence>
<proteinExistence type="predicted"/>
<organism evidence="2 3">
    <name type="scientific">Rubrivivax gelatinosus</name>
    <name type="common">Rhodocyclus gelatinosus</name>
    <name type="synonym">Rhodopseudomonas gelatinosa</name>
    <dbReference type="NCBI Taxonomy" id="28068"/>
    <lineage>
        <taxon>Bacteria</taxon>
        <taxon>Pseudomonadati</taxon>
        <taxon>Pseudomonadota</taxon>
        <taxon>Betaproteobacteria</taxon>
        <taxon>Burkholderiales</taxon>
        <taxon>Sphaerotilaceae</taxon>
        <taxon>Rubrivivax</taxon>
    </lineage>
</organism>
<gene>
    <name evidence="2" type="ORF">CKO43_19005</name>
</gene>
<sequence length="76" mass="8092">RRAGRRERQDRLLDGVAALTLQVRAAANQVPEGSAPRERLELALRRASSLLDEARDSGADAPPAGGARPVPPRSKA</sequence>
<dbReference type="EMBL" id="NRRU01000084">
    <property type="protein sequence ID" value="MBK1714853.1"/>
    <property type="molecule type" value="Genomic_DNA"/>
</dbReference>
<feature type="non-terminal residue" evidence="2">
    <location>
        <position position="1"/>
    </location>
</feature>
<feature type="region of interest" description="Disordered" evidence="1">
    <location>
        <begin position="51"/>
        <end position="76"/>
    </location>
</feature>
<protein>
    <recommendedName>
        <fullName evidence="4">FUSC family protein</fullName>
    </recommendedName>
</protein>